<dbReference type="Pfam" id="PF08239">
    <property type="entry name" value="SH3_3"/>
    <property type="match status" value="2"/>
</dbReference>
<organism evidence="3 4">
    <name type="scientific">Candidatus Blautia faecigallinarum</name>
    <dbReference type="NCBI Taxonomy" id="2838488"/>
    <lineage>
        <taxon>Bacteria</taxon>
        <taxon>Bacillati</taxon>
        <taxon>Bacillota</taxon>
        <taxon>Clostridia</taxon>
        <taxon>Lachnospirales</taxon>
        <taxon>Lachnospiraceae</taxon>
        <taxon>Blautia</taxon>
    </lineage>
</organism>
<keyword evidence="1" id="KW-0732">Signal</keyword>
<reference evidence="3" key="1">
    <citation type="journal article" date="2021" name="PeerJ">
        <title>Extensive microbial diversity within the chicken gut microbiome revealed by metagenomics and culture.</title>
        <authorList>
            <person name="Gilroy R."/>
            <person name="Ravi A."/>
            <person name="Getino M."/>
            <person name="Pursley I."/>
            <person name="Horton D.L."/>
            <person name="Alikhan N.F."/>
            <person name="Baker D."/>
            <person name="Gharbi K."/>
            <person name="Hall N."/>
            <person name="Watson M."/>
            <person name="Adriaenssens E.M."/>
            <person name="Foster-Nyarko E."/>
            <person name="Jarju S."/>
            <person name="Secka A."/>
            <person name="Antonio M."/>
            <person name="Oren A."/>
            <person name="Chaudhuri R.R."/>
            <person name="La Ragione R."/>
            <person name="Hildebrand F."/>
            <person name="Pallen M.J."/>
        </authorList>
    </citation>
    <scope>NUCLEOTIDE SEQUENCE</scope>
    <source>
        <strain evidence="3">14324</strain>
    </source>
</reference>
<protein>
    <submittedName>
        <fullName evidence="3">SH3 domain-containing protein</fullName>
    </submittedName>
</protein>
<proteinExistence type="predicted"/>
<comment type="caution">
    <text evidence="3">The sequence shown here is derived from an EMBL/GenBank/DDBJ whole genome shotgun (WGS) entry which is preliminary data.</text>
</comment>
<reference evidence="3" key="2">
    <citation type="submission" date="2021-04" db="EMBL/GenBank/DDBJ databases">
        <authorList>
            <person name="Gilroy R."/>
        </authorList>
    </citation>
    <scope>NUCLEOTIDE SEQUENCE</scope>
    <source>
        <strain evidence="3">14324</strain>
    </source>
</reference>
<feature type="domain" description="SH3b" evidence="2">
    <location>
        <begin position="207"/>
        <end position="271"/>
    </location>
</feature>
<evidence type="ECO:0000313" key="3">
    <source>
        <dbReference type="EMBL" id="HIZ23844.1"/>
    </source>
</evidence>
<feature type="chain" id="PRO_5038649452" evidence="1">
    <location>
        <begin position="21"/>
        <end position="271"/>
    </location>
</feature>
<dbReference type="Gene3D" id="2.30.30.40">
    <property type="entry name" value="SH3 Domains"/>
    <property type="match status" value="2"/>
</dbReference>
<gene>
    <name evidence="3" type="ORF">IAA21_13840</name>
</gene>
<dbReference type="EMBL" id="DXBU01000189">
    <property type="protein sequence ID" value="HIZ23844.1"/>
    <property type="molecule type" value="Genomic_DNA"/>
</dbReference>
<accession>A0A9D2DVL5</accession>
<evidence type="ECO:0000313" key="4">
    <source>
        <dbReference type="Proteomes" id="UP000824041"/>
    </source>
</evidence>
<dbReference type="InterPro" id="IPR003646">
    <property type="entry name" value="SH3-like_bac-type"/>
</dbReference>
<dbReference type="PROSITE" id="PS51781">
    <property type="entry name" value="SH3B"/>
    <property type="match status" value="2"/>
</dbReference>
<dbReference type="InterPro" id="IPR052354">
    <property type="entry name" value="Cell_Wall_Dynamics_Protein"/>
</dbReference>
<dbReference type="AlphaFoldDB" id="A0A9D2DVL5"/>
<sequence>MKKRNLIAGNLLAIALLAGAQIPVSAMPMDIEEAVSSPDYNAYEHSGSYSGYDDSELIAIGEDYVATANAMIRVAPFGDILGSVTPGQKYYVVGECPDCMWYKISGDVSGYVYASYMVPASEYVQETNSNSEVGENVRSLNMYMTVEGASAVNVRTEPRKSGKVVAVVKEGEEIHVTGNVLNTEWYQCKYEGETVYICDDYLKPELPQMMTCTVKSSLNIHSGASADAQIIGELKHGDKIKVSADENGWLKFSMEDGKIGYVSDEYMAAIE</sequence>
<dbReference type="PANTHER" id="PTHR34408:SF1">
    <property type="entry name" value="GLYCOSYL HYDROLASE FAMILY 19 DOMAIN-CONTAINING PROTEIN HI_1415"/>
    <property type="match status" value="1"/>
</dbReference>
<evidence type="ECO:0000259" key="2">
    <source>
        <dbReference type="PROSITE" id="PS51781"/>
    </source>
</evidence>
<name>A0A9D2DVL5_9FIRM</name>
<dbReference type="Proteomes" id="UP000824041">
    <property type="component" value="Unassembled WGS sequence"/>
</dbReference>
<evidence type="ECO:0000256" key="1">
    <source>
        <dbReference type="SAM" id="SignalP"/>
    </source>
</evidence>
<feature type="signal peptide" evidence="1">
    <location>
        <begin position="1"/>
        <end position="20"/>
    </location>
</feature>
<dbReference type="PANTHER" id="PTHR34408">
    <property type="entry name" value="FAMILY PROTEIN, PUTATIVE-RELATED"/>
    <property type="match status" value="1"/>
</dbReference>
<dbReference type="SMART" id="SM00287">
    <property type="entry name" value="SH3b"/>
    <property type="match status" value="2"/>
</dbReference>
<feature type="domain" description="SH3b" evidence="2">
    <location>
        <begin position="141"/>
        <end position="206"/>
    </location>
</feature>